<protein>
    <recommendedName>
        <fullName evidence="6">Nitroreductase domain-containing protein</fullName>
    </recommendedName>
</protein>
<organism evidence="7">
    <name type="scientific">uncultured Desulfovibrio sp</name>
    <dbReference type="NCBI Taxonomy" id="167968"/>
    <lineage>
        <taxon>Bacteria</taxon>
        <taxon>Pseudomonadati</taxon>
        <taxon>Thermodesulfobacteriota</taxon>
        <taxon>Desulfovibrionia</taxon>
        <taxon>Desulfovibrionales</taxon>
        <taxon>Desulfovibrionaceae</taxon>
        <taxon>Desulfovibrio</taxon>
        <taxon>environmental samples</taxon>
    </lineage>
</organism>
<dbReference type="AlphaFoldDB" id="A0A212IXR9"/>
<keyword evidence="5" id="KW-0560">Oxidoreductase</keyword>
<evidence type="ECO:0000256" key="1">
    <source>
        <dbReference type="ARBA" id="ARBA00001917"/>
    </source>
</evidence>
<dbReference type="PANTHER" id="PTHR43673">
    <property type="entry name" value="NAD(P)H NITROREDUCTASE YDGI-RELATED"/>
    <property type="match status" value="1"/>
</dbReference>
<gene>
    <name evidence="7" type="ORF">KM92DES2_10200</name>
</gene>
<feature type="domain" description="Nitroreductase" evidence="6">
    <location>
        <begin position="68"/>
        <end position="148"/>
    </location>
</feature>
<comment type="cofactor">
    <cofactor evidence="1">
        <name>FMN</name>
        <dbReference type="ChEBI" id="CHEBI:58210"/>
    </cofactor>
</comment>
<keyword evidence="3" id="KW-0285">Flavoprotein</keyword>
<reference evidence="7" key="1">
    <citation type="submission" date="2016-04" db="EMBL/GenBank/DDBJ databases">
        <authorList>
            <person name="Evans L.H."/>
            <person name="Alamgir A."/>
            <person name="Owens N."/>
            <person name="Weber N.D."/>
            <person name="Virtaneva K."/>
            <person name="Barbian K."/>
            <person name="Babar A."/>
            <person name="Rosenke K."/>
        </authorList>
    </citation>
    <scope>NUCLEOTIDE SEQUENCE</scope>
    <source>
        <strain evidence="7">92-2</strain>
    </source>
</reference>
<dbReference type="CDD" id="cd02151">
    <property type="entry name" value="nitroreductase"/>
    <property type="match status" value="1"/>
</dbReference>
<proteinExistence type="inferred from homology"/>
<evidence type="ECO:0000313" key="7">
    <source>
        <dbReference type="EMBL" id="SBV91934.1"/>
    </source>
</evidence>
<evidence type="ECO:0000256" key="3">
    <source>
        <dbReference type="ARBA" id="ARBA00022630"/>
    </source>
</evidence>
<evidence type="ECO:0000256" key="2">
    <source>
        <dbReference type="ARBA" id="ARBA00007118"/>
    </source>
</evidence>
<accession>A0A212IXR9</accession>
<evidence type="ECO:0000256" key="5">
    <source>
        <dbReference type="ARBA" id="ARBA00023002"/>
    </source>
</evidence>
<name>A0A212IXR9_9BACT</name>
<dbReference type="GO" id="GO:0016491">
    <property type="term" value="F:oxidoreductase activity"/>
    <property type="evidence" value="ECO:0007669"/>
    <property type="project" value="UniProtKB-KW"/>
</dbReference>
<dbReference type="RefSeq" id="WP_192111579.1">
    <property type="nucleotide sequence ID" value="NZ_CAKSVL010000020.1"/>
</dbReference>
<comment type="similarity">
    <text evidence="2">Belongs to the nitroreductase family.</text>
</comment>
<feature type="domain" description="Nitroreductase" evidence="6">
    <location>
        <begin position="6"/>
        <end position="59"/>
    </location>
</feature>
<dbReference type="PANTHER" id="PTHR43673:SF2">
    <property type="entry name" value="NITROREDUCTASE"/>
    <property type="match status" value="1"/>
</dbReference>
<dbReference type="InterPro" id="IPR000415">
    <property type="entry name" value="Nitroreductase-like"/>
</dbReference>
<keyword evidence="4" id="KW-0288">FMN</keyword>
<evidence type="ECO:0000259" key="6">
    <source>
        <dbReference type="Pfam" id="PF00881"/>
    </source>
</evidence>
<dbReference type="Gene3D" id="3.40.109.10">
    <property type="entry name" value="NADH Oxidase"/>
    <property type="match status" value="1"/>
</dbReference>
<evidence type="ECO:0000256" key="4">
    <source>
        <dbReference type="ARBA" id="ARBA00022643"/>
    </source>
</evidence>
<dbReference type="SUPFAM" id="SSF55469">
    <property type="entry name" value="FMN-dependent nitroreductase-like"/>
    <property type="match status" value="1"/>
</dbReference>
<dbReference type="Pfam" id="PF00881">
    <property type="entry name" value="Nitroreductase"/>
    <property type="match status" value="2"/>
</dbReference>
<dbReference type="EMBL" id="FLUP01000001">
    <property type="protein sequence ID" value="SBV91934.1"/>
    <property type="molecule type" value="Genomic_DNA"/>
</dbReference>
<sequence length="171" mass="18799">MLELLSNRRSIRKFTDQAVSDEHLEKLLMAGLLAPSSKDTRPVELVAVRDKAVIAALADCRDSGTMPLRTAPLVLAVVADTDKSDVWVENASIVAILVQLEVERLGLGSTWVQMRLRTNGAASAEAEVRKTLGIPGHYGVLCLVAIGHKDEVKKPRELDASDWARTHRDYF</sequence>
<dbReference type="InterPro" id="IPR029479">
    <property type="entry name" value="Nitroreductase"/>
</dbReference>